<name>A0AAE0BKY0_9CHLO</name>
<dbReference type="AlphaFoldDB" id="A0AAE0BKY0"/>
<evidence type="ECO:0000313" key="1">
    <source>
        <dbReference type="EMBL" id="KAK3237740.1"/>
    </source>
</evidence>
<dbReference type="Proteomes" id="UP001190700">
    <property type="component" value="Unassembled WGS sequence"/>
</dbReference>
<dbReference type="PANTHER" id="PTHR46975:SF2">
    <property type="entry name" value="PROTEIN SWEETIE"/>
    <property type="match status" value="1"/>
</dbReference>
<dbReference type="Gene3D" id="1.25.10.10">
    <property type="entry name" value="Leucine-rich Repeat Variant"/>
    <property type="match status" value="1"/>
</dbReference>
<reference evidence="1 2" key="1">
    <citation type="journal article" date="2015" name="Genome Biol. Evol.">
        <title>Comparative Genomics of a Bacterivorous Green Alga Reveals Evolutionary Causalities and Consequences of Phago-Mixotrophic Mode of Nutrition.</title>
        <authorList>
            <person name="Burns J.A."/>
            <person name="Paasch A."/>
            <person name="Narechania A."/>
            <person name="Kim E."/>
        </authorList>
    </citation>
    <scope>NUCLEOTIDE SEQUENCE [LARGE SCALE GENOMIC DNA]</scope>
    <source>
        <strain evidence="1 2">PLY_AMNH</strain>
    </source>
</reference>
<dbReference type="GO" id="GO:0005975">
    <property type="term" value="P:carbohydrate metabolic process"/>
    <property type="evidence" value="ECO:0007669"/>
    <property type="project" value="InterPro"/>
</dbReference>
<dbReference type="EMBL" id="LGRX02034466">
    <property type="protein sequence ID" value="KAK3237740.1"/>
    <property type="molecule type" value="Genomic_DNA"/>
</dbReference>
<protein>
    <submittedName>
        <fullName evidence="1">Uncharacterized protein</fullName>
    </submittedName>
</protein>
<accession>A0AAE0BKY0</accession>
<comment type="caution">
    <text evidence="1">The sequence shown here is derived from an EMBL/GenBank/DDBJ whole genome shotgun (WGS) entry which is preliminary data.</text>
</comment>
<organism evidence="1 2">
    <name type="scientific">Cymbomonas tetramitiformis</name>
    <dbReference type="NCBI Taxonomy" id="36881"/>
    <lineage>
        <taxon>Eukaryota</taxon>
        <taxon>Viridiplantae</taxon>
        <taxon>Chlorophyta</taxon>
        <taxon>Pyramimonadophyceae</taxon>
        <taxon>Pyramimonadales</taxon>
        <taxon>Pyramimonadaceae</taxon>
        <taxon>Cymbomonas</taxon>
    </lineage>
</organism>
<dbReference type="InterPro" id="IPR016024">
    <property type="entry name" value="ARM-type_fold"/>
</dbReference>
<proteinExistence type="predicted"/>
<evidence type="ECO:0000313" key="2">
    <source>
        <dbReference type="Proteomes" id="UP001190700"/>
    </source>
</evidence>
<dbReference type="InterPro" id="IPR011989">
    <property type="entry name" value="ARM-like"/>
</dbReference>
<dbReference type="InterPro" id="IPR044218">
    <property type="entry name" value="SWEETIE"/>
</dbReference>
<sequence>MADEESCPFDGFVHKLKGLVHGKQTTEDSQQCFFVLSHISSIIAGTSKAVLNKSQRDFEDILIKLLLQGASPPVRRLINSCLCDVLRHGKNISMYSRVNDLLGYLAKNVSSNSGVEYEARIGCMECLGALAYAHGSQLAQLLGETITVAARQMRSSDARTRSAALLMVKAVLEGTGGALAEQQQIEALKMAKQGASDRSDVVRMAAGDCLQ</sequence>
<dbReference type="SUPFAM" id="SSF48371">
    <property type="entry name" value="ARM repeat"/>
    <property type="match status" value="1"/>
</dbReference>
<keyword evidence="2" id="KW-1185">Reference proteome</keyword>
<gene>
    <name evidence="1" type="ORF">CYMTET_52203</name>
</gene>
<dbReference type="PANTHER" id="PTHR46975">
    <property type="entry name" value="PROTEIN SWEETIE"/>
    <property type="match status" value="1"/>
</dbReference>
<feature type="non-terminal residue" evidence="1">
    <location>
        <position position="211"/>
    </location>
</feature>